<proteinExistence type="predicted"/>
<evidence type="ECO:0000256" key="1">
    <source>
        <dbReference type="SAM" id="Phobius"/>
    </source>
</evidence>
<keyword evidence="1" id="KW-1133">Transmembrane helix</keyword>
<organism evidence="2 3">
    <name type="scientific">Xanthomonas graminis pv. graminis</name>
    <dbReference type="NCBI Taxonomy" id="134874"/>
    <lineage>
        <taxon>Bacteria</taxon>
        <taxon>Pseudomonadati</taxon>
        <taxon>Pseudomonadota</taxon>
        <taxon>Gammaproteobacteria</taxon>
        <taxon>Lysobacterales</taxon>
        <taxon>Lysobacteraceae</taxon>
        <taxon>Xanthomonas</taxon>
        <taxon>Xanthomonas translucens group</taxon>
        <taxon>Xanthomonas graminis</taxon>
    </lineage>
</organism>
<dbReference type="EMBL" id="FLUK01000110">
    <property type="protein sequence ID" value="SBV87334.1"/>
    <property type="molecule type" value="Genomic_DNA"/>
</dbReference>
<sequence>MALLAALGAFALDALLSAALAQRLVFALWWAWLALLACWRGPQALPRRG</sequence>
<protein>
    <submittedName>
        <fullName evidence="2">Uncharacterized protein</fullName>
    </submittedName>
</protein>
<keyword evidence="1" id="KW-0812">Transmembrane</keyword>
<feature type="transmembrane region" description="Helical" evidence="1">
    <location>
        <begin position="27"/>
        <end position="45"/>
    </location>
</feature>
<dbReference type="Proteomes" id="UP000184997">
    <property type="component" value="Unassembled WGS sequence"/>
</dbReference>
<accession>A0A1M4L2H4</accession>
<name>A0A1M4L2H4_9XANT</name>
<evidence type="ECO:0000313" key="3">
    <source>
        <dbReference type="Proteomes" id="UP000184997"/>
    </source>
</evidence>
<reference evidence="3" key="1">
    <citation type="submission" date="2016-07" db="EMBL/GenBank/DDBJ databases">
        <authorList>
            <person name="Florea S."/>
            <person name="Webb J.S."/>
            <person name="Jaromczyk J."/>
            <person name="Schardl C.L."/>
        </authorList>
    </citation>
    <scope>NUCLEOTIDE SEQUENCE [LARGE SCALE GENOMIC DNA]</scope>
</reference>
<gene>
    <name evidence="2" type="ORF">XTGNCPPB3709_1258</name>
</gene>
<evidence type="ECO:0000313" key="2">
    <source>
        <dbReference type="EMBL" id="SBV87334.1"/>
    </source>
</evidence>
<keyword evidence="1" id="KW-0472">Membrane</keyword>
<dbReference type="AlphaFoldDB" id="A0A1M4L2H4"/>